<reference evidence="2" key="1">
    <citation type="submission" date="2021-01" db="EMBL/GenBank/DDBJ databases">
        <authorList>
            <person name="Corre E."/>
            <person name="Pelletier E."/>
            <person name="Niang G."/>
            <person name="Scheremetjew M."/>
            <person name="Finn R."/>
            <person name="Kale V."/>
            <person name="Holt S."/>
            <person name="Cochrane G."/>
            <person name="Meng A."/>
            <person name="Brown T."/>
            <person name="Cohen L."/>
        </authorList>
    </citation>
    <scope>NUCLEOTIDE SEQUENCE</scope>
    <source>
        <strain evidence="2">Isolate 1302-5</strain>
    </source>
</reference>
<evidence type="ECO:0000313" key="2">
    <source>
        <dbReference type="EMBL" id="CAE2270287.1"/>
    </source>
</evidence>
<dbReference type="SUPFAM" id="SSF56112">
    <property type="entry name" value="Protein kinase-like (PK-like)"/>
    <property type="match status" value="1"/>
</dbReference>
<name>A0A7S4JQ96_9STRA</name>
<dbReference type="EMBL" id="HBKQ01045828">
    <property type="protein sequence ID" value="CAE2270287.1"/>
    <property type="molecule type" value="Transcribed_RNA"/>
</dbReference>
<sequence length="498" mass="56496">MSPTHEPLKPLFFTDEVGKDREHKKQLIIDMITSRTNCSSDFDEIKSIDRALKRGNELCVTTISGGVTNFSYRVTVVGEDAPETALYVKLFFPYALWGTDKKVHYDVNRGANEFKLMRHLKKILGDDAPVATPYICTHVEELIIFVTSWAPADEQWANQFIDGVVDRRIIPKLANCLATINLTPFEGEFNPEFNEEVRPTMLGMLDLTRQTVFEHLASKNAPADDCIAYLRQIGQEKFFFMMDNLWAKYSARDCINHSDSHVFNVLVESKPPSKSDQQFGDDGSMILCDWEMAMAGPHGRDVGIFQAWPIACSFFHTAQGHKTAAYIIIERIFELWDEYAKSMIERGDKDEAFLMETYRTSLGFTAKYLFIANYLLGMQFEFLPTDGLSEEIIAKAKAAIGEVGIKVMEYGFGEKELGLSLEELRARYRSLVTEKIESLAAEASKYGAQPTHTSILRETEQRVSDAGMIENVVRRASNAGKPAIYDKQPLREMIDEER</sequence>
<dbReference type="InterPro" id="IPR002575">
    <property type="entry name" value="Aminoglycoside_PTrfase"/>
</dbReference>
<accession>A0A7S4JQ96</accession>
<dbReference type="Gene3D" id="3.90.1200.10">
    <property type="match status" value="1"/>
</dbReference>
<feature type="domain" description="Aminoglycoside phosphotransferase" evidence="1">
    <location>
        <begin position="63"/>
        <end position="309"/>
    </location>
</feature>
<dbReference type="AlphaFoldDB" id="A0A7S4JQ96"/>
<protein>
    <recommendedName>
        <fullName evidence="1">Aminoglycoside phosphotransferase domain-containing protein</fullName>
    </recommendedName>
</protein>
<dbReference type="InterPro" id="IPR011009">
    <property type="entry name" value="Kinase-like_dom_sf"/>
</dbReference>
<gene>
    <name evidence="2" type="ORF">OAUR00152_LOCUS31585</name>
</gene>
<evidence type="ECO:0000259" key="1">
    <source>
        <dbReference type="Pfam" id="PF01636"/>
    </source>
</evidence>
<dbReference type="Pfam" id="PF01636">
    <property type="entry name" value="APH"/>
    <property type="match status" value="1"/>
</dbReference>
<proteinExistence type="predicted"/>
<organism evidence="2">
    <name type="scientific">Odontella aurita</name>
    <dbReference type="NCBI Taxonomy" id="265563"/>
    <lineage>
        <taxon>Eukaryota</taxon>
        <taxon>Sar</taxon>
        <taxon>Stramenopiles</taxon>
        <taxon>Ochrophyta</taxon>
        <taxon>Bacillariophyta</taxon>
        <taxon>Mediophyceae</taxon>
        <taxon>Biddulphiophycidae</taxon>
        <taxon>Eupodiscales</taxon>
        <taxon>Odontellaceae</taxon>
        <taxon>Odontella</taxon>
    </lineage>
</organism>